<name>A0A838BAW3_9HYPH</name>
<evidence type="ECO:0000259" key="1">
    <source>
        <dbReference type="Pfam" id="PF00496"/>
    </source>
</evidence>
<feature type="domain" description="Solute-binding protein family 5" evidence="1">
    <location>
        <begin position="9"/>
        <end position="133"/>
    </location>
</feature>
<protein>
    <recommendedName>
        <fullName evidence="1">Solute-binding protein family 5 domain-containing protein</fullName>
    </recommendedName>
</protein>
<dbReference type="Pfam" id="PF00496">
    <property type="entry name" value="SBP_bac_5"/>
    <property type="match status" value="1"/>
</dbReference>
<comment type="caution">
    <text evidence="2">The sequence shown here is derived from an EMBL/GenBank/DDBJ whole genome shotgun (WGS) entry which is preliminary data.</text>
</comment>
<evidence type="ECO:0000313" key="3">
    <source>
        <dbReference type="Proteomes" id="UP000558284"/>
    </source>
</evidence>
<accession>A0A838BAW3</accession>
<evidence type="ECO:0000313" key="2">
    <source>
        <dbReference type="EMBL" id="MBA1142480.1"/>
    </source>
</evidence>
<reference evidence="2 3" key="1">
    <citation type="submission" date="2020-07" db="EMBL/GenBank/DDBJ databases">
        <title>Definition of the novel symbiovar canariense within Mesorhizobium novociceri, a new species of genus Mesorhizobium nodulating Cicer canariense in the Caldera de Taburiente National Park (La Palma, Canary Islands).</title>
        <authorList>
            <person name="Leon-Barrios M."/>
            <person name="Perez-Yepez J."/>
            <person name="Flores-Felix J.D."/>
            <person name="Ramirez-Baena M.H."/>
            <person name="Pulido-Suarez L."/>
            <person name="Igual J.M."/>
            <person name="Velazquez E."/>
            <person name="Peix A."/>
        </authorList>
    </citation>
    <scope>NUCLEOTIDE SEQUENCE [LARGE SCALE GENOMIC DNA]</scope>
    <source>
        <strain evidence="2 3">CCANP35</strain>
    </source>
</reference>
<dbReference type="InterPro" id="IPR000914">
    <property type="entry name" value="SBP_5_dom"/>
</dbReference>
<organism evidence="2 3">
    <name type="scientific">Mesorhizobium neociceri</name>
    <dbReference type="NCBI Taxonomy" id="1307853"/>
    <lineage>
        <taxon>Bacteria</taxon>
        <taxon>Pseudomonadati</taxon>
        <taxon>Pseudomonadota</taxon>
        <taxon>Alphaproteobacteria</taxon>
        <taxon>Hyphomicrobiales</taxon>
        <taxon>Phyllobacteriaceae</taxon>
        <taxon>Mesorhizobium</taxon>
    </lineage>
</organism>
<proteinExistence type="predicted"/>
<dbReference type="Gene3D" id="3.40.190.10">
    <property type="entry name" value="Periplasmic binding protein-like II"/>
    <property type="match status" value="1"/>
</dbReference>
<dbReference type="SUPFAM" id="SSF53850">
    <property type="entry name" value="Periplasmic binding protein-like II"/>
    <property type="match status" value="1"/>
</dbReference>
<dbReference type="AlphaFoldDB" id="A0A838BAW3"/>
<keyword evidence="3" id="KW-1185">Reference proteome</keyword>
<sequence>MLYFSGFFSTRAVDSVTVEIKTSIPVPLMPVLMSYLGIGKAPADATTLSREPLAPDPYQFVSWTPGQSILVTKFTGYWGEAGAVDNATYVSREQSAVRAAMVATGEADLAWGISSVDVDNPDDRLHLPEFRKPSGCASTSTNRRWTMCVFA</sequence>
<dbReference type="EMBL" id="JACDTY010000009">
    <property type="protein sequence ID" value="MBA1142480.1"/>
    <property type="molecule type" value="Genomic_DNA"/>
</dbReference>
<gene>
    <name evidence="2" type="ORF">H0241_19830</name>
</gene>
<dbReference type="Proteomes" id="UP000558284">
    <property type="component" value="Unassembled WGS sequence"/>
</dbReference>